<comment type="caution">
    <text evidence="3">The sequence shown here is derived from an EMBL/GenBank/DDBJ whole genome shotgun (WGS) entry which is preliminary data.</text>
</comment>
<dbReference type="InterPro" id="IPR002559">
    <property type="entry name" value="Transposase_11"/>
</dbReference>
<dbReference type="Pfam" id="PF01609">
    <property type="entry name" value="DDE_Tnp_1"/>
    <property type="match status" value="1"/>
</dbReference>
<evidence type="ECO:0000259" key="2">
    <source>
        <dbReference type="Pfam" id="PF01609"/>
    </source>
</evidence>
<accession>A0A7W3QN39</accession>
<sequence length="135" mass="15195">MALVVTGGNVNDCTMFTAVLEQIRVPRPGPGRPRTRPDHIVADKGYSSRAIRSHLRRRGIGATIPERADQVASRVRRGARGGRPPSFDPEVYKRRNVVERCFNQLKHWRGIATRYDKTAESYQAAITLAAVLMWL</sequence>
<dbReference type="AlphaFoldDB" id="A0A7W3QN39"/>
<keyword evidence="4" id="KW-1185">Reference proteome</keyword>
<evidence type="ECO:0000256" key="1">
    <source>
        <dbReference type="SAM" id="MobiDB-lite"/>
    </source>
</evidence>
<dbReference type="GO" id="GO:0003677">
    <property type="term" value="F:DNA binding"/>
    <property type="evidence" value="ECO:0007669"/>
    <property type="project" value="InterPro"/>
</dbReference>
<dbReference type="Proteomes" id="UP000572680">
    <property type="component" value="Unassembled WGS sequence"/>
</dbReference>
<feature type="region of interest" description="Disordered" evidence="1">
    <location>
        <begin position="68"/>
        <end position="88"/>
    </location>
</feature>
<dbReference type="EMBL" id="JACJIA010000006">
    <property type="protein sequence ID" value="MBA8953156.1"/>
    <property type="molecule type" value="Genomic_DNA"/>
</dbReference>
<dbReference type="GO" id="GO:0006313">
    <property type="term" value="P:DNA transposition"/>
    <property type="evidence" value="ECO:0007669"/>
    <property type="project" value="InterPro"/>
</dbReference>
<name>A0A7W3QN39_ACTNM</name>
<dbReference type="PANTHER" id="PTHR30007:SF1">
    <property type="entry name" value="BLR1914 PROTEIN"/>
    <property type="match status" value="1"/>
</dbReference>
<evidence type="ECO:0000313" key="4">
    <source>
        <dbReference type="Proteomes" id="UP000572680"/>
    </source>
</evidence>
<feature type="domain" description="Transposase IS4-like" evidence="2">
    <location>
        <begin position="2"/>
        <end position="134"/>
    </location>
</feature>
<dbReference type="GO" id="GO:0004803">
    <property type="term" value="F:transposase activity"/>
    <property type="evidence" value="ECO:0007669"/>
    <property type="project" value="InterPro"/>
</dbReference>
<protein>
    <submittedName>
        <fullName evidence="3">Transposase</fullName>
    </submittedName>
</protein>
<proteinExistence type="predicted"/>
<evidence type="ECO:0000313" key="3">
    <source>
        <dbReference type="EMBL" id="MBA8953156.1"/>
    </source>
</evidence>
<gene>
    <name evidence="3" type="ORF">HNR61_004806</name>
</gene>
<organism evidence="3 4">
    <name type="scientific">Actinomadura namibiensis</name>
    <dbReference type="NCBI Taxonomy" id="182080"/>
    <lineage>
        <taxon>Bacteria</taxon>
        <taxon>Bacillati</taxon>
        <taxon>Actinomycetota</taxon>
        <taxon>Actinomycetes</taxon>
        <taxon>Streptosporangiales</taxon>
        <taxon>Thermomonosporaceae</taxon>
        <taxon>Actinomadura</taxon>
    </lineage>
</organism>
<reference evidence="3 4" key="1">
    <citation type="submission" date="2020-08" db="EMBL/GenBank/DDBJ databases">
        <title>Genomic Encyclopedia of Type Strains, Phase IV (KMG-IV): sequencing the most valuable type-strain genomes for metagenomic binning, comparative biology and taxonomic classification.</title>
        <authorList>
            <person name="Goeker M."/>
        </authorList>
    </citation>
    <scope>NUCLEOTIDE SEQUENCE [LARGE SCALE GENOMIC DNA]</scope>
    <source>
        <strain evidence="3 4">DSM 44197</strain>
    </source>
</reference>
<dbReference type="NCBIfam" id="NF033580">
    <property type="entry name" value="transpos_IS5_3"/>
    <property type="match status" value="1"/>
</dbReference>
<dbReference type="PANTHER" id="PTHR30007">
    <property type="entry name" value="PHP DOMAIN PROTEIN"/>
    <property type="match status" value="1"/>
</dbReference>